<feature type="region of interest" description="Disordered" evidence="1">
    <location>
        <begin position="1"/>
        <end position="23"/>
    </location>
</feature>
<dbReference type="EMBL" id="EU952912">
    <property type="protein sequence ID" value="ACG25030.1"/>
    <property type="molecule type" value="mRNA"/>
</dbReference>
<evidence type="ECO:0000313" key="2">
    <source>
        <dbReference type="EMBL" id="ACG25030.1"/>
    </source>
</evidence>
<proteinExistence type="evidence at transcript level"/>
<dbReference type="AlphaFoldDB" id="B6SJJ7"/>
<feature type="compositionally biased region" description="Basic residues" evidence="1">
    <location>
        <begin position="1"/>
        <end position="17"/>
    </location>
</feature>
<reference evidence="2" key="1">
    <citation type="journal article" date="2009" name="Plant Mol. Biol.">
        <title>Insights into corn genes derived from large-scale cDNA sequencing.</title>
        <authorList>
            <person name="Alexandrov N.N."/>
            <person name="Brover V.V."/>
            <person name="Freidin S."/>
            <person name="Troukhan M.E."/>
            <person name="Tatarinova T.V."/>
            <person name="Zhang H."/>
            <person name="Swaller T.J."/>
            <person name="Lu Y.P."/>
            <person name="Bouck J."/>
            <person name="Flavell R.B."/>
            <person name="Feldmann K.A."/>
        </authorList>
    </citation>
    <scope>NUCLEOTIDE SEQUENCE</scope>
</reference>
<sequence length="66" mass="7418">MGFRYKNRSRWSRKCPRVPRERSPSLGYVSNVPRVIPRSASEAAVEPFRGPAYEPLISSGRGARVA</sequence>
<name>B6SJJ7_MAIZE</name>
<protein>
    <submittedName>
        <fullName evidence="2">Uncharacterized protein</fullName>
    </submittedName>
</protein>
<organism evidence="2">
    <name type="scientific">Zea mays</name>
    <name type="common">Maize</name>
    <dbReference type="NCBI Taxonomy" id="4577"/>
    <lineage>
        <taxon>Eukaryota</taxon>
        <taxon>Viridiplantae</taxon>
        <taxon>Streptophyta</taxon>
        <taxon>Embryophyta</taxon>
        <taxon>Tracheophyta</taxon>
        <taxon>Spermatophyta</taxon>
        <taxon>Magnoliopsida</taxon>
        <taxon>Liliopsida</taxon>
        <taxon>Poales</taxon>
        <taxon>Poaceae</taxon>
        <taxon>PACMAD clade</taxon>
        <taxon>Panicoideae</taxon>
        <taxon>Andropogonodae</taxon>
        <taxon>Andropogoneae</taxon>
        <taxon>Tripsacinae</taxon>
        <taxon>Zea</taxon>
    </lineage>
</organism>
<accession>B6SJJ7</accession>
<evidence type="ECO:0000256" key="1">
    <source>
        <dbReference type="SAM" id="MobiDB-lite"/>
    </source>
</evidence>